<keyword evidence="2" id="KW-1185">Reference proteome</keyword>
<protein>
    <recommendedName>
        <fullName evidence="3">HEAT repeat domain-containing protein</fullName>
    </recommendedName>
</protein>
<dbReference type="Proteomes" id="UP000318833">
    <property type="component" value="Unassembled WGS sequence"/>
</dbReference>
<dbReference type="RefSeq" id="WP_143915496.1">
    <property type="nucleotide sequence ID" value="NZ_CANMIK010000006.1"/>
</dbReference>
<dbReference type="EMBL" id="VLNR01000005">
    <property type="protein sequence ID" value="TSE10695.1"/>
    <property type="molecule type" value="Genomic_DNA"/>
</dbReference>
<evidence type="ECO:0008006" key="3">
    <source>
        <dbReference type="Google" id="ProtNLM"/>
    </source>
</evidence>
<organism evidence="1 2">
    <name type="scientific">Aquimarina algiphila</name>
    <dbReference type="NCBI Taxonomy" id="2047982"/>
    <lineage>
        <taxon>Bacteria</taxon>
        <taxon>Pseudomonadati</taxon>
        <taxon>Bacteroidota</taxon>
        <taxon>Flavobacteriia</taxon>
        <taxon>Flavobacteriales</taxon>
        <taxon>Flavobacteriaceae</taxon>
        <taxon>Aquimarina</taxon>
    </lineage>
</organism>
<proteinExistence type="predicted"/>
<gene>
    <name evidence="1" type="ORF">FOF46_03690</name>
</gene>
<accession>A0A554VQ90</accession>
<dbReference type="OrthoDB" id="7860049at2"/>
<sequence>MESNLIHILKKWDGIHTDYLIACYDHNHHDISFFESLVNITYNTTALQTATTWLIKHHYDHKKTLPQHLINELLSNSTKLKNWEAKLHILQLLPKVLISTSVINTLDLFVRACIISKKKFVRAWGYQGFYEVTKHIPEYKQELRVLCQNAMQAESASIKSKVRKILMHLDKNN</sequence>
<evidence type="ECO:0000313" key="2">
    <source>
        <dbReference type="Proteomes" id="UP000318833"/>
    </source>
</evidence>
<dbReference type="AlphaFoldDB" id="A0A554VQ90"/>
<comment type="caution">
    <text evidence="1">The sequence shown here is derived from an EMBL/GenBank/DDBJ whole genome shotgun (WGS) entry which is preliminary data.</text>
</comment>
<reference evidence="1 2" key="1">
    <citation type="submission" date="2019-07" db="EMBL/GenBank/DDBJ databases">
        <title>The draft genome sequence of Aquimarina algiphila M91.</title>
        <authorList>
            <person name="Meng X."/>
        </authorList>
    </citation>
    <scope>NUCLEOTIDE SEQUENCE [LARGE SCALE GENOMIC DNA]</scope>
    <source>
        <strain evidence="1 2">M91</strain>
    </source>
</reference>
<evidence type="ECO:0000313" key="1">
    <source>
        <dbReference type="EMBL" id="TSE10695.1"/>
    </source>
</evidence>
<name>A0A554VQ90_9FLAO</name>